<accession>A0AAV9L0Y2</accession>
<feature type="domain" description="Retrotransposon Copia-like N-terminal" evidence="1">
    <location>
        <begin position="34"/>
        <end position="74"/>
    </location>
</feature>
<dbReference type="Pfam" id="PF14244">
    <property type="entry name" value="Retrotran_gag_3"/>
    <property type="match status" value="1"/>
</dbReference>
<name>A0AAV9L0Y2_9SOLN</name>
<comment type="caution">
    <text evidence="2">The sequence shown here is derived from an EMBL/GenBank/DDBJ whole genome shotgun (WGS) entry which is preliminary data.</text>
</comment>
<dbReference type="PANTHER" id="PTHR37610">
    <property type="entry name" value="CCHC-TYPE DOMAIN-CONTAINING PROTEIN"/>
    <property type="match status" value="1"/>
</dbReference>
<evidence type="ECO:0000313" key="3">
    <source>
        <dbReference type="Proteomes" id="UP001311915"/>
    </source>
</evidence>
<dbReference type="PANTHER" id="PTHR37610:SF86">
    <property type="entry name" value="RETROTRANSPOSON COPIA-LIKE N-TERMINAL DOMAIN-CONTAINING PROTEIN"/>
    <property type="match status" value="1"/>
</dbReference>
<evidence type="ECO:0000259" key="1">
    <source>
        <dbReference type="Pfam" id="PF14244"/>
    </source>
</evidence>
<keyword evidence="3" id="KW-1185">Reference proteome</keyword>
<dbReference type="Proteomes" id="UP001311915">
    <property type="component" value="Unassembled WGS sequence"/>
</dbReference>
<dbReference type="InterPro" id="IPR029472">
    <property type="entry name" value="Copia-like_N"/>
</dbReference>
<protein>
    <recommendedName>
        <fullName evidence="1">Retrotransposon Copia-like N-terminal domain-containing protein</fullName>
    </recommendedName>
</protein>
<proteinExistence type="predicted"/>
<dbReference type="AlphaFoldDB" id="A0AAV9L0Y2"/>
<evidence type="ECO:0000313" key="2">
    <source>
        <dbReference type="EMBL" id="KAK4718280.1"/>
    </source>
</evidence>
<reference evidence="2 3" key="1">
    <citation type="submission" date="2023-10" db="EMBL/GenBank/DDBJ databases">
        <title>Genome-Wide Identification Analysis in wild type Solanum Pinnatisectum Reveals Some Genes Defensing Phytophthora Infestans.</title>
        <authorList>
            <person name="Sun C."/>
        </authorList>
    </citation>
    <scope>NUCLEOTIDE SEQUENCE [LARGE SCALE GENOMIC DNA]</scope>
    <source>
        <strain evidence="2">LQN</strain>
        <tissue evidence="2">Leaf</tissue>
    </source>
</reference>
<dbReference type="EMBL" id="JAWPEI010000008">
    <property type="protein sequence ID" value="KAK4718280.1"/>
    <property type="molecule type" value="Genomic_DNA"/>
</dbReference>
<sequence length="201" mass="23057">MAIDGVPSSSTENGTTNSTTFLVIDHNHHLFLQHANTPSSSLISLQLTGSENYVLWNRSFRIGLLGRSKLGFVDDGFPKSIFEPALYDQWNKCNVVVLNWIMNVVRPSLLSFIVYASDTRKVWLNPRERFDTINGSRIFQLHKDIHTLIQSTMSIADYHSQMRDFWMNMMLSCLILVIHVMSQRSLVKIVIIKGYYSLSWG</sequence>
<gene>
    <name evidence="2" type="ORF">R3W88_016618</name>
</gene>
<organism evidence="2 3">
    <name type="scientific">Solanum pinnatisectum</name>
    <name type="common">tansyleaf nightshade</name>
    <dbReference type="NCBI Taxonomy" id="50273"/>
    <lineage>
        <taxon>Eukaryota</taxon>
        <taxon>Viridiplantae</taxon>
        <taxon>Streptophyta</taxon>
        <taxon>Embryophyta</taxon>
        <taxon>Tracheophyta</taxon>
        <taxon>Spermatophyta</taxon>
        <taxon>Magnoliopsida</taxon>
        <taxon>eudicotyledons</taxon>
        <taxon>Gunneridae</taxon>
        <taxon>Pentapetalae</taxon>
        <taxon>asterids</taxon>
        <taxon>lamiids</taxon>
        <taxon>Solanales</taxon>
        <taxon>Solanaceae</taxon>
        <taxon>Solanoideae</taxon>
        <taxon>Solaneae</taxon>
        <taxon>Solanum</taxon>
    </lineage>
</organism>